<dbReference type="InterPro" id="IPR058915">
    <property type="entry name" value="AcrVA2-like"/>
</dbReference>
<dbReference type="Proteomes" id="UP001290101">
    <property type="component" value="Unassembled WGS sequence"/>
</dbReference>
<name>A0ABU5JP33_9ACTN</name>
<dbReference type="Pfam" id="PF26125">
    <property type="entry name" value="AcrVA2-like"/>
    <property type="match status" value="1"/>
</dbReference>
<evidence type="ECO:0000313" key="1">
    <source>
        <dbReference type="EMBL" id="MDZ5494383.1"/>
    </source>
</evidence>
<reference evidence="1 2" key="1">
    <citation type="submission" date="2023-12" db="EMBL/GenBank/DDBJ databases">
        <title>Micromonospora sp. nov., isolated from Atacama Desert.</title>
        <authorList>
            <person name="Carro L."/>
            <person name="Golinska P."/>
            <person name="Klenk H.-P."/>
            <person name="Goodfellow M."/>
        </authorList>
    </citation>
    <scope>NUCLEOTIDE SEQUENCE [LARGE SCALE GENOMIC DNA]</scope>
    <source>
        <strain evidence="1 2">4G53</strain>
    </source>
</reference>
<proteinExistence type="predicted"/>
<dbReference type="EMBL" id="JAXOTQ010000072">
    <property type="protein sequence ID" value="MDZ5494383.1"/>
    <property type="molecule type" value="Genomic_DNA"/>
</dbReference>
<comment type="caution">
    <text evidence="1">The sequence shown here is derived from an EMBL/GenBank/DDBJ whole genome shotgun (WGS) entry which is preliminary data.</text>
</comment>
<evidence type="ECO:0000313" key="2">
    <source>
        <dbReference type="Proteomes" id="UP001290101"/>
    </source>
</evidence>
<protein>
    <recommendedName>
        <fullName evidence="3">HNH endonuclease</fullName>
    </recommendedName>
</protein>
<organism evidence="1 2">
    <name type="scientific">Micromonospora sicca</name>
    <dbReference type="NCBI Taxonomy" id="2202420"/>
    <lineage>
        <taxon>Bacteria</taxon>
        <taxon>Bacillati</taxon>
        <taxon>Actinomycetota</taxon>
        <taxon>Actinomycetes</taxon>
        <taxon>Micromonosporales</taxon>
        <taxon>Micromonosporaceae</taxon>
        <taxon>Micromonospora</taxon>
    </lineage>
</organism>
<evidence type="ECO:0008006" key="3">
    <source>
        <dbReference type="Google" id="ProtNLM"/>
    </source>
</evidence>
<accession>A0ABU5JP33</accession>
<keyword evidence="2" id="KW-1185">Reference proteome</keyword>
<sequence>MNPTACRVCRQLLNRYTDLATGEWTWRHSAAAGRPDHDPQPVPADTVATEYRCDFCSDPKVIYVHRTRNVDAHFIADDHHQVHRYGTNWAACITCSILVEACDAEGLTTRAQAAIGADLTGDARHALRQLQVTILDSLQAGRTLTSVGEWQPMPVAATLLPKVRDRLSALLRGTDQIDLLPAELRQAVADGLDGARLYWVDPEFTDLTRHATAALPDTPFEPTDLPAPHGLLAWALPLATLAAVSWTSTTNGLVAVGYRAVGAGLQGPDLQRLREHVGWLVPTWCRQVPDGSTVAPTNPARPLSAALLLIAQQLAQTSHAPVDDRIRKAYRRQRREEPEVRLIQIRGRRGAPRAGGNGGQLTGEGISREYRWWVRGHWRQQPYGPGRSQRRLIYINPQLRGPQDQPIKATTTVRVIGQHG</sequence>
<gene>
    <name evidence="1" type="ORF">U2F25_33900</name>
</gene>
<dbReference type="RefSeq" id="WP_322443850.1">
    <property type="nucleotide sequence ID" value="NZ_JAXOTQ010000072.1"/>
</dbReference>